<dbReference type="Pfam" id="PF13426">
    <property type="entry name" value="PAS_9"/>
    <property type="match status" value="1"/>
</dbReference>
<dbReference type="SUPFAM" id="SSF55073">
    <property type="entry name" value="Nucleotide cyclase"/>
    <property type="match status" value="1"/>
</dbReference>
<keyword evidence="6" id="KW-1185">Reference proteome</keyword>
<sequence length="308" mass="34700">MNSVPADDAPDHVPGDSDHRGLAEAALEASYDSVVITTADLDHPEIVYVNPAFCQMTGWEREEVIGRTPAILQGERTDRRVTQRLRRALEEGRTFEGRTINYRKDGSPFHIEWRTSPVMDADGRVTHYLAIQRDVTARVRLLRRLQERAESDGLTELLNHEAGERELGVHVANAHEKDLPLSLVLLDVDHFKAINDDHGHAMGDLVLERLGWLINQRLNRQDIGVRWGGEEFALVLLDTDLAGAQQAAESFRKLIAQTSFHDDIRVTASFGVARLMPDERADALFKRVDEALYKAKRSGRNRVCVAED</sequence>
<dbReference type="PROSITE" id="PS50113">
    <property type="entry name" value="PAC"/>
    <property type="match status" value="1"/>
</dbReference>
<dbReference type="OrthoDB" id="9812260at2"/>
<gene>
    <name evidence="5" type="ORF">DZC52_07645</name>
</gene>
<dbReference type="InterPro" id="IPR029787">
    <property type="entry name" value="Nucleotide_cyclase"/>
</dbReference>
<evidence type="ECO:0000259" key="2">
    <source>
        <dbReference type="PROSITE" id="PS50112"/>
    </source>
</evidence>
<dbReference type="InterPro" id="IPR000160">
    <property type="entry name" value="GGDEF_dom"/>
</dbReference>
<evidence type="ECO:0000313" key="5">
    <source>
        <dbReference type="EMBL" id="RFF30593.1"/>
    </source>
</evidence>
<dbReference type="Proteomes" id="UP000260351">
    <property type="component" value="Unassembled WGS sequence"/>
</dbReference>
<dbReference type="InterPro" id="IPR043128">
    <property type="entry name" value="Rev_trsase/Diguanyl_cyclase"/>
</dbReference>
<dbReference type="InterPro" id="IPR035965">
    <property type="entry name" value="PAS-like_dom_sf"/>
</dbReference>
<protein>
    <submittedName>
        <fullName evidence="5">Diguanylate cyclase</fullName>
    </submittedName>
</protein>
<dbReference type="InterPro" id="IPR000014">
    <property type="entry name" value="PAS"/>
</dbReference>
<feature type="domain" description="PAS" evidence="2">
    <location>
        <begin position="26"/>
        <end position="92"/>
    </location>
</feature>
<dbReference type="Gene3D" id="3.30.450.20">
    <property type="entry name" value="PAS domain"/>
    <property type="match status" value="1"/>
</dbReference>
<dbReference type="CDD" id="cd01949">
    <property type="entry name" value="GGDEF"/>
    <property type="match status" value="1"/>
</dbReference>
<evidence type="ECO:0000313" key="6">
    <source>
        <dbReference type="Proteomes" id="UP000260351"/>
    </source>
</evidence>
<dbReference type="FunFam" id="3.30.70.270:FF:000001">
    <property type="entry name" value="Diguanylate cyclase domain protein"/>
    <property type="match status" value="1"/>
</dbReference>
<organism evidence="5 6">
    <name type="scientific">Wenzhouxiangella sediminis</name>
    <dbReference type="NCBI Taxonomy" id="1792836"/>
    <lineage>
        <taxon>Bacteria</taxon>
        <taxon>Pseudomonadati</taxon>
        <taxon>Pseudomonadota</taxon>
        <taxon>Gammaproteobacteria</taxon>
        <taxon>Chromatiales</taxon>
        <taxon>Wenzhouxiangellaceae</taxon>
        <taxon>Wenzhouxiangella</taxon>
    </lineage>
</organism>
<dbReference type="InterPro" id="IPR000700">
    <property type="entry name" value="PAS-assoc_C"/>
</dbReference>
<dbReference type="Pfam" id="PF00990">
    <property type="entry name" value="GGDEF"/>
    <property type="match status" value="1"/>
</dbReference>
<dbReference type="SMART" id="SM00267">
    <property type="entry name" value="GGDEF"/>
    <property type="match status" value="1"/>
</dbReference>
<dbReference type="Gene3D" id="3.30.70.270">
    <property type="match status" value="1"/>
</dbReference>
<dbReference type="PANTHER" id="PTHR46663">
    <property type="entry name" value="DIGUANYLATE CYCLASE DGCT-RELATED"/>
    <property type="match status" value="1"/>
</dbReference>
<dbReference type="InterPro" id="IPR052163">
    <property type="entry name" value="DGC-Regulatory_Protein"/>
</dbReference>
<evidence type="ECO:0000259" key="4">
    <source>
        <dbReference type="PROSITE" id="PS50887"/>
    </source>
</evidence>
<feature type="domain" description="GGDEF" evidence="4">
    <location>
        <begin position="179"/>
        <end position="308"/>
    </location>
</feature>
<dbReference type="PROSITE" id="PS50887">
    <property type="entry name" value="GGDEF"/>
    <property type="match status" value="1"/>
</dbReference>
<accession>A0A3E1K938</accession>
<comment type="caution">
    <text evidence="5">The sequence shown here is derived from an EMBL/GenBank/DDBJ whole genome shotgun (WGS) entry which is preliminary data.</text>
</comment>
<dbReference type="AlphaFoldDB" id="A0A3E1K938"/>
<feature type="domain" description="PAC" evidence="3">
    <location>
        <begin position="93"/>
        <end position="147"/>
    </location>
</feature>
<dbReference type="CDD" id="cd00130">
    <property type="entry name" value="PAS"/>
    <property type="match status" value="1"/>
</dbReference>
<name>A0A3E1K938_9GAMM</name>
<dbReference type="InterPro" id="IPR001610">
    <property type="entry name" value="PAC"/>
</dbReference>
<dbReference type="SUPFAM" id="SSF55785">
    <property type="entry name" value="PYP-like sensor domain (PAS domain)"/>
    <property type="match status" value="1"/>
</dbReference>
<comment type="cofactor">
    <cofactor evidence="1">
        <name>Mg(2+)</name>
        <dbReference type="ChEBI" id="CHEBI:18420"/>
    </cofactor>
</comment>
<dbReference type="PANTHER" id="PTHR46663:SF4">
    <property type="entry name" value="DIGUANYLATE CYCLASE DGCT-RELATED"/>
    <property type="match status" value="1"/>
</dbReference>
<dbReference type="PROSITE" id="PS50112">
    <property type="entry name" value="PAS"/>
    <property type="match status" value="1"/>
</dbReference>
<dbReference type="SMART" id="SM00091">
    <property type="entry name" value="PAS"/>
    <property type="match status" value="1"/>
</dbReference>
<dbReference type="EMBL" id="QUZK01000034">
    <property type="protein sequence ID" value="RFF30593.1"/>
    <property type="molecule type" value="Genomic_DNA"/>
</dbReference>
<evidence type="ECO:0000259" key="3">
    <source>
        <dbReference type="PROSITE" id="PS50113"/>
    </source>
</evidence>
<dbReference type="SMART" id="SM00086">
    <property type="entry name" value="PAC"/>
    <property type="match status" value="1"/>
</dbReference>
<dbReference type="RefSeq" id="WP_116650536.1">
    <property type="nucleotide sequence ID" value="NZ_QUZK01000034.1"/>
</dbReference>
<dbReference type="NCBIfam" id="TIGR00254">
    <property type="entry name" value="GGDEF"/>
    <property type="match status" value="1"/>
</dbReference>
<reference evidence="5 6" key="1">
    <citation type="submission" date="2018-08" db="EMBL/GenBank/DDBJ databases">
        <title>Wenzhouxiangella salilacus sp. nov., a novel bacterium isolated from a saline lake in Xinjiang Province, China.</title>
        <authorList>
            <person name="Han S."/>
        </authorList>
    </citation>
    <scope>NUCLEOTIDE SEQUENCE [LARGE SCALE GENOMIC DNA]</scope>
    <source>
        <strain evidence="5 6">XDB06</strain>
    </source>
</reference>
<evidence type="ECO:0000256" key="1">
    <source>
        <dbReference type="ARBA" id="ARBA00001946"/>
    </source>
</evidence>
<dbReference type="NCBIfam" id="TIGR00229">
    <property type="entry name" value="sensory_box"/>
    <property type="match status" value="1"/>
</dbReference>
<dbReference type="GO" id="GO:0003824">
    <property type="term" value="F:catalytic activity"/>
    <property type="evidence" value="ECO:0007669"/>
    <property type="project" value="UniProtKB-ARBA"/>
</dbReference>
<proteinExistence type="predicted"/>